<accession>A0AAV8S9C1</accession>
<evidence type="ECO:0000313" key="15">
    <source>
        <dbReference type="Proteomes" id="UP001159364"/>
    </source>
</evidence>
<evidence type="ECO:0000256" key="1">
    <source>
        <dbReference type="ARBA" id="ARBA00004167"/>
    </source>
</evidence>
<dbReference type="GO" id="GO:0020037">
    <property type="term" value="F:heme binding"/>
    <property type="evidence" value="ECO:0007669"/>
    <property type="project" value="InterPro"/>
</dbReference>
<sequence length="524" mass="58993">METDLVLMLKLVVSLVLGGILGSLAYMYSLLLAKPQKLRSTLRKQGIRGPSPSFLLGNIPEIRRIQAQVQTQSVSEVHDLRHDWPFTIFPHFRHWINEYGKTFIYSTGNIHTLFTTDIDMVKEIIVCSSLNLGKPTYLSKDRGPLLGLSIVTASGSNWAHQRKIIAPEFHIDRIKGFVSLMVDSTISMLMSWEDRIESNGDVADMNIDLDLRRLSADVISRACFGSSYEKGKEIFLKLRDLQHVMSKGFIGIPGFRHIPTRTNREIWKLEKEIGSMILRIVKQRAEGNSENDLLQMILEGAKSVESNTKPGDLPRGFSLKKFIVDNCKAIYFAGHETTAITASWCLMLLATHQDWQARARAEVLEICKDGLPLDPQMLQNMKILTMVIQETLRLYPPAVFSSRMTLEDMKFNNIVIPKGTNIQIPISIVQQDPDTWGPDAHQFKPERFANGIVGATESPQAYIPFGGGPRICVGRQFGMTELRVILSLILAKFSFTLSPTYQHCPAFRLVLEPGNGVSLLVRRV</sequence>
<dbReference type="Pfam" id="PF00067">
    <property type="entry name" value="p450"/>
    <property type="match status" value="1"/>
</dbReference>
<dbReference type="PANTHER" id="PTHR24282:SF26">
    <property type="entry name" value="CYTOCHROME P450"/>
    <property type="match status" value="1"/>
</dbReference>
<dbReference type="GO" id="GO:0016020">
    <property type="term" value="C:membrane"/>
    <property type="evidence" value="ECO:0007669"/>
    <property type="project" value="UniProtKB-SubCell"/>
</dbReference>
<dbReference type="PANTHER" id="PTHR24282">
    <property type="entry name" value="CYTOCHROME P450 FAMILY MEMBER"/>
    <property type="match status" value="1"/>
</dbReference>
<evidence type="ECO:0000256" key="4">
    <source>
        <dbReference type="ARBA" id="ARBA00022692"/>
    </source>
</evidence>
<reference evidence="14 15" key="1">
    <citation type="submission" date="2021-09" db="EMBL/GenBank/DDBJ databases">
        <title>Genomic insights and catalytic innovation underlie evolution of tropane alkaloids biosynthesis.</title>
        <authorList>
            <person name="Wang Y.-J."/>
            <person name="Tian T."/>
            <person name="Huang J.-P."/>
            <person name="Huang S.-X."/>
        </authorList>
    </citation>
    <scope>NUCLEOTIDE SEQUENCE [LARGE SCALE GENOMIC DNA]</scope>
    <source>
        <strain evidence="14">KIB-2018</strain>
        <tissue evidence="14">Leaf</tissue>
    </source>
</reference>
<gene>
    <name evidence="14" type="ORF">K2173_011347</name>
</gene>
<name>A0AAV8S9C1_9ROSI</name>
<dbReference type="PRINTS" id="PR00465">
    <property type="entry name" value="EP450IV"/>
</dbReference>
<dbReference type="AlphaFoldDB" id="A0AAV8S9C1"/>
<evidence type="ECO:0000256" key="7">
    <source>
        <dbReference type="ARBA" id="ARBA00023002"/>
    </source>
</evidence>
<dbReference type="GO" id="GO:0005506">
    <property type="term" value="F:iron ion binding"/>
    <property type="evidence" value="ECO:0007669"/>
    <property type="project" value="InterPro"/>
</dbReference>
<feature type="binding site" description="axial binding residue" evidence="11">
    <location>
        <position position="472"/>
    </location>
    <ligand>
        <name>heme</name>
        <dbReference type="ChEBI" id="CHEBI:30413"/>
    </ligand>
    <ligandPart>
        <name>Fe</name>
        <dbReference type="ChEBI" id="CHEBI:18248"/>
    </ligandPart>
</feature>
<evidence type="ECO:0000256" key="6">
    <source>
        <dbReference type="ARBA" id="ARBA00022989"/>
    </source>
</evidence>
<comment type="similarity">
    <text evidence="2 12">Belongs to the cytochrome P450 family.</text>
</comment>
<comment type="subcellular location">
    <subcellularLocation>
        <location evidence="1">Membrane</location>
        <topology evidence="1">Single-pass membrane protein</topology>
    </subcellularLocation>
</comment>
<evidence type="ECO:0000313" key="14">
    <source>
        <dbReference type="EMBL" id="KAJ8748791.1"/>
    </source>
</evidence>
<keyword evidence="7 12" id="KW-0560">Oxidoreductase</keyword>
<dbReference type="PRINTS" id="PR00385">
    <property type="entry name" value="P450"/>
</dbReference>
<organism evidence="14 15">
    <name type="scientific">Erythroxylum novogranatense</name>
    <dbReference type="NCBI Taxonomy" id="1862640"/>
    <lineage>
        <taxon>Eukaryota</taxon>
        <taxon>Viridiplantae</taxon>
        <taxon>Streptophyta</taxon>
        <taxon>Embryophyta</taxon>
        <taxon>Tracheophyta</taxon>
        <taxon>Spermatophyta</taxon>
        <taxon>Magnoliopsida</taxon>
        <taxon>eudicotyledons</taxon>
        <taxon>Gunneridae</taxon>
        <taxon>Pentapetalae</taxon>
        <taxon>rosids</taxon>
        <taxon>fabids</taxon>
        <taxon>Malpighiales</taxon>
        <taxon>Erythroxylaceae</taxon>
        <taxon>Erythroxylum</taxon>
    </lineage>
</organism>
<dbReference type="Proteomes" id="UP001159364">
    <property type="component" value="Linkage Group LG12"/>
</dbReference>
<evidence type="ECO:0000256" key="12">
    <source>
        <dbReference type="RuleBase" id="RU000461"/>
    </source>
</evidence>
<evidence type="ECO:0000256" key="3">
    <source>
        <dbReference type="ARBA" id="ARBA00022617"/>
    </source>
</evidence>
<evidence type="ECO:0000256" key="10">
    <source>
        <dbReference type="ARBA" id="ARBA00023136"/>
    </source>
</evidence>
<evidence type="ECO:0000256" key="5">
    <source>
        <dbReference type="ARBA" id="ARBA00022723"/>
    </source>
</evidence>
<evidence type="ECO:0008006" key="16">
    <source>
        <dbReference type="Google" id="ProtNLM"/>
    </source>
</evidence>
<keyword evidence="8 11" id="KW-0408">Iron</keyword>
<comment type="cofactor">
    <cofactor evidence="11">
        <name>heme</name>
        <dbReference type="ChEBI" id="CHEBI:30413"/>
    </cofactor>
</comment>
<dbReference type="InterPro" id="IPR050665">
    <property type="entry name" value="Cytochrome_P450_Monooxygen"/>
</dbReference>
<comment type="caution">
    <text evidence="14">The sequence shown here is derived from an EMBL/GenBank/DDBJ whole genome shotgun (WGS) entry which is preliminary data.</text>
</comment>
<evidence type="ECO:0000256" key="13">
    <source>
        <dbReference type="SAM" id="Phobius"/>
    </source>
</evidence>
<dbReference type="PROSITE" id="PS00086">
    <property type="entry name" value="CYTOCHROME_P450"/>
    <property type="match status" value="1"/>
</dbReference>
<protein>
    <recommendedName>
        <fullName evidence="16">Cytochrome P450</fullName>
    </recommendedName>
</protein>
<evidence type="ECO:0000256" key="9">
    <source>
        <dbReference type="ARBA" id="ARBA00023033"/>
    </source>
</evidence>
<keyword evidence="5 11" id="KW-0479">Metal-binding</keyword>
<keyword evidence="9 12" id="KW-0503">Monooxygenase</keyword>
<dbReference type="InterPro" id="IPR017972">
    <property type="entry name" value="Cyt_P450_CS"/>
</dbReference>
<keyword evidence="4 13" id="KW-0812">Transmembrane</keyword>
<dbReference type="EMBL" id="JAIWQS010000012">
    <property type="protein sequence ID" value="KAJ8748791.1"/>
    <property type="molecule type" value="Genomic_DNA"/>
</dbReference>
<dbReference type="InterPro" id="IPR001128">
    <property type="entry name" value="Cyt_P450"/>
</dbReference>
<proteinExistence type="inferred from homology"/>
<evidence type="ECO:0000256" key="2">
    <source>
        <dbReference type="ARBA" id="ARBA00010617"/>
    </source>
</evidence>
<dbReference type="InterPro" id="IPR036396">
    <property type="entry name" value="Cyt_P450_sf"/>
</dbReference>
<feature type="transmembrane region" description="Helical" evidence="13">
    <location>
        <begin position="12"/>
        <end position="33"/>
    </location>
</feature>
<dbReference type="Gene3D" id="1.10.630.10">
    <property type="entry name" value="Cytochrome P450"/>
    <property type="match status" value="1"/>
</dbReference>
<keyword evidence="15" id="KW-1185">Reference proteome</keyword>
<evidence type="ECO:0000256" key="11">
    <source>
        <dbReference type="PIRSR" id="PIRSR602403-1"/>
    </source>
</evidence>
<keyword evidence="10 13" id="KW-0472">Membrane</keyword>
<dbReference type="GO" id="GO:0016705">
    <property type="term" value="F:oxidoreductase activity, acting on paired donors, with incorporation or reduction of molecular oxygen"/>
    <property type="evidence" value="ECO:0007669"/>
    <property type="project" value="InterPro"/>
</dbReference>
<dbReference type="InterPro" id="IPR002403">
    <property type="entry name" value="Cyt_P450_E_grp-IV"/>
</dbReference>
<keyword evidence="3 11" id="KW-0349">Heme</keyword>
<keyword evidence="6 13" id="KW-1133">Transmembrane helix</keyword>
<evidence type="ECO:0000256" key="8">
    <source>
        <dbReference type="ARBA" id="ARBA00023004"/>
    </source>
</evidence>
<dbReference type="GO" id="GO:0004497">
    <property type="term" value="F:monooxygenase activity"/>
    <property type="evidence" value="ECO:0007669"/>
    <property type="project" value="UniProtKB-KW"/>
</dbReference>
<dbReference type="SUPFAM" id="SSF48264">
    <property type="entry name" value="Cytochrome P450"/>
    <property type="match status" value="1"/>
</dbReference>